<protein>
    <recommendedName>
        <fullName evidence="3">BAP29/BAP31 transmembrane domain-containing protein</fullName>
    </recommendedName>
</protein>
<keyword evidence="1" id="KW-0812">Transmembrane</keyword>
<sequence>MSLSLAVWTVEEAGAVLWALAMGAASLAADFVTASWAQRFAMLVLWPSVIVFVLLVLPFRPTRWVARSALRVAGRSVALRVEGYPTLKFSALLGFGFIMAALAFLSARDIGVRFSGLADAPTTTLGRHTEEHAKRVRAERELYAKAFAAVLCFAMHAINAAQEEVRRAEQDAATRARAKRD</sequence>
<keyword evidence="1" id="KW-0472">Membrane</keyword>
<reference evidence="2" key="1">
    <citation type="submission" date="2021-01" db="EMBL/GenBank/DDBJ databases">
        <authorList>
            <person name="Corre E."/>
            <person name="Pelletier E."/>
            <person name="Niang G."/>
            <person name="Scheremetjew M."/>
            <person name="Finn R."/>
            <person name="Kale V."/>
            <person name="Holt S."/>
            <person name="Cochrane G."/>
            <person name="Meng A."/>
            <person name="Brown T."/>
            <person name="Cohen L."/>
        </authorList>
    </citation>
    <scope>NUCLEOTIDE SEQUENCE</scope>
    <source>
        <strain evidence="2">CCAP 1951/1</strain>
    </source>
</reference>
<evidence type="ECO:0008006" key="3">
    <source>
        <dbReference type="Google" id="ProtNLM"/>
    </source>
</evidence>
<feature type="transmembrane region" description="Helical" evidence="1">
    <location>
        <begin position="89"/>
        <end position="107"/>
    </location>
</feature>
<evidence type="ECO:0000256" key="1">
    <source>
        <dbReference type="SAM" id="Phobius"/>
    </source>
</evidence>
<accession>A0A7S1QWD6</accession>
<feature type="transmembrane region" description="Helical" evidence="1">
    <location>
        <begin position="15"/>
        <end position="33"/>
    </location>
</feature>
<organism evidence="2">
    <name type="scientific">Neobodo designis</name>
    <name type="common">Flagellated protozoan</name>
    <name type="synonym">Bodo designis</name>
    <dbReference type="NCBI Taxonomy" id="312471"/>
    <lineage>
        <taxon>Eukaryota</taxon>
        <taxon>Discoba</taxon>
        <taxon>Euglenozoa</taxon>
        <taxon>Kinetoplastea</taxon>
        <taxon>Metakinetoplastina</taxon>
        <taxon>Neobodonida</taxon>
        <taxon>Neobodo</taxon>
    </lineage>
</organism>
<proteinExistence type="predicted"/>
<feature type="transmembrane region" description="Helical" evidence="1">
    <location>
        <begin position="40"/>
        <end position="59"/>
    </location>
</feature>
<gene>
    <name evidence="2" type="ORF">NDES1114_LOCUS32029</name>
</gene>
<dbReference type="AlphaFoldDB" id="A0A7S1QWD6"/>
<name>A0A7S1QWD6_NEODS</name>
<dbReference type="EMBL" id="HBGF01047881">
    <property type="protein sequence ID" value="CAD9149466.1"/>
    <property type="molecule type" value="Transcribed_RNA"/>
</dbReference>
<evidence type="ECO:0000313" key="2">
    <source>
        <dbReference type="EMBL" id="CAD9149466.1"/>
    </source>
</evidence>
<keyword evidence="1" id="KW-1133">Transmembrane helix</keyword>